<evidence type="ECO:0000313" key="3">
    <source>
        <dbReference type="EMBL" id="PKZ91153.1"/>
    </source>
</evidence>
<dbReference type="InterPro" id="IPR036388">
    <property type="entry name" value="WH-like_DNA-bd_sf"/>
</dbReference>
<feature type="domain" description="HNH nuclease" evidence="2">
    <location>
        <begin position="67"/>
        <end position="111"/>
    </location>
</feature>
<evidence type="ECO:0000259" key="1">
    <source>
        <dbReference type="Pfam" id="PF07463"/>
    </source>
</evidence>
<dbReference type="GO" id="GO:0016788">
    <property type="term" value="F:hydrolase activity, acting on ester bonds"/>
    <property type="evidence" value="ECO:0007669"/>
    <property type="project" value="InterPro"/>
</dbReference>
<dbReference type="InterPro" id="IPR010902">
    <property type="entry name" value="NUMOD4"/>
</dbReference>
<dbReference type="InterPro" id="IPR003647">
    <property type="entry name" value="Intron_nuc_1_rpt"/>
</dbReference>
<dbReference type="Gene3D" id="1.10.10.10">
    <property type="entry name" value="Winged helix-like DNA-binding domain superfamily/Winged helix DNA-binding domain"/>
    <property type="match status" value="1"/>
</dbReference>
<evidence type="ECO:0000313" key="4">
    <source>
        <dbReference type="Proteomes" id="UP000234740"/>
    </source>
</evidence>
<dbReference type="RefSeq" id="WP_101890562.1">
    <property type="nucleotide sequence ID" value="NZ_PKKC01000001.1"/>
</dbReference>
<proteinExistence type="predicted"/>
<dbReference type="SUPFAM" id="SSF64496">
    <property type="entry name" value="DNA-binding domain of intron-encoded endonucleases"/>
    <property type="match status" value="1"/>
</dbReference>
<sequence>MVEVWKDIKGYEGKYRVSNKGRVKSLERFRKNGFKGYIQKECIMKLKTNVKGYKYINLSINGKRSTYQVHRLVAIAFIPNPFKYTQINHRDENPSNNCSNNLEWCTSKYNNNYGRHKYRLSKTKQANEYVSIAIHNGKKASKPVVQLSLDGKIIKYYSSQNEAAKLNHIRQDGISACCHGKHKFYKGYKWIFAEKRYDNGFND</sequence>
<reference evidence="3 4" key="1">
    <citation type="submission" date="2017-12" db="EMBL/GenBank/DDBJ databases">
        <title>Phylogenetic diversity of female urinary microbiome.</title>
        <authorList>
            <person name="Thomas-White K."/>
            <person name="Wolfe A.J."/>
        </authorList>
    </citation>
    <scope>NUCLEOTIDE SEQUENCE [LARGE SCALE GENOMIC DNA]</scope>
    <source>
        <strain evidence="3 4">UMB0099</strain>
    </source>
</reference>
<evidence type="ECO:0008006" key="5">
    <source>
        <dbReference type="Google" id="ProtNLM"/>
    </source>
</evidence>
<evidence type="ECO:0000259" key="2">
    <source>
        <dbReference type="Pfam" id="PF13392"/>
    </source>
</evidence>
<organism evidence="3 4">
    <name type="scientific">Lactobacillus gasseri</name>
    <dbReference type="NCBI Taxonomy" id="1596"/>
    <lineage>
        <taxon>Bacteria</taxon>
        <taxon>Bacillati</taxon>
        <taxon>Bacillota</taxon>
        <taxon>Bacilli</taxon>
        <taxon>Lactobacillales</taxon>
        <taxon>Lactobacillaceae</taxon>
        <taxon>Lactobacillus</taxon>
    </lineage>
</organism>
<comment type="caution">
    <text evidence="3">The sequence shown here is derived from an EMBL/GenBank/DDBJ whole genome shotgun (WGS) entry which is preliminary data.</text>
</comment>
<dbReference type="SMART" id="SM00497">
    <property type="entry name" value="IENR1"/>
    <property type="match status" value="1"/>
</dbReference>
<dbReference type="AlphaFoldDB" id="A0AB36X462"/>
<accession>A0AB36X462</accession>
<dbReference type="InterPro" id="IPR044925">
    <property type="entry name" value="His-Me_finger_sf"/>
</dbReference>
<dbReference type="Pfam" id="PF13392">
    <property type="entry name" value="HNH_3"/>
    <property type="match status" value="1"/>
</dbReference>
<protein>
    <recommendedName>
        <fullName evidence="5">Endonuclease</fullName>
    </recommendedName>
</protein>
<dbReference type="InterPro" id="IPR003615">
    <property type="entry name" value="HNH_nuc"/>
</dbReference>
<dbReference type="Gene3D" id="3.90.75.20">
    <property type="match status" value="1"/>
</dbReference>
<feature type="domain" description="NUMOD4" evidence="1">
    <location>
        <begin position="3"/>
        <end position="59"/>
    </location>
</feature>
<gene>
    <name evidence="3" type="ORF">CYJ86_01350</name>
</gene>
<dbReference type="SUPFAM" id="SSF54060">
    <property type="entry name" value="His-Me finger endonucleases"/>
    <property type="match status" value="1"/>
</dbReference>
<dbReference type="Pfam" id="PF07463">
    <property type="entry name" value="NUMOD4"/>
    <property type="match status" value="1"/>
</dbReference>
<dbReference type="EMBL" id="PKKC01000001">
    <property type="protein sequence ID" value="PKZ91153.1"/>
    <property type="molecule type" value="Genomic_DNA"/>
</dbReference>
<dbReference type="Proteomes" id="UP000234740">
    <property type="component" value="Unassembled WGS sequence"/>
</dbReference>
<name>A0AB36X462_LACGS</name>